<dbReference type="RefSeq" id="WP_003438665.1">
    <property type="nucleotide sequence ID" value="NZ_APLF01000005.1"/>
</dbReference>
<dbReference type="SUPFAM" id="SSF52266">
    <property type="entry name" value="SGNH hydrolase"/>
    <property type="match status" value="1"/>
</dbReference>
<dbReference type="eggNOG" id="COG2755">
    <property type="taxonomic scope" value="Bacteria"/>
</dbReference>
<dbReference type="AlphaFoldDB" id="N1WR90"/>
<gene>
    <name evidence="3" type="ORF">pgond44_06480</name>
</gene>
<keyword evidence="4" id="KW-1185">Reference proteome</keyword>
<evidence type="ECO:0000313" key="3">
    <source>
        <dbReference type="EMBL" id="EMY81475.1"/>
    </source>
</evidence>
<dbReference type="STRING" id="1189619.pgond44_06480"/>
<dbReference type="InterPro" id="IPR036514">
    <property type="entry name" value="SGNH_hydro_sf"/>
</dbReference>
<proteinExistence type="predicted"/>
<feature type="compositionally biased region" description="Polar residues" evidence="1">
    <location>
        <begin position="51"/>
        <end position="66"/>
    </location>
</feature>
<sequence>MSKAQNKQMNLNLPTSAMQKLLRLCYIIPLVLILGCGGDKKKNPKQEETIPEQTEPSKLTEASENSTETILCFGDSITAGYGLEDSNDAFPALLQEKIDSLDLNYVVVNSGLSGETTAGGKSRIDWVLNQDIDIFLLELGANDGLRGVPLSETRANLQAIINTVEEKSPNTKIILAGMQLPPNMGQKYTTEFRELYAEIAEANDLAFIPFILKDVGGIAELNQSDGIHPTVEGHKIVANTVWEVLKPMLK</sequence>
<evidence type="ECO:0000313" key="4">
    <source>
        <dbReference type="Proteomes" id="UP000012317"/>
    </source>
</evidence>
<evidence type="ECO:0000259" key="2">
    <source>
        <dbReference type="Pfam" id="PF13472"/>
    </source>
</evidence>
<dbReference type="EMBL" id="APLF01000005">
    <property type="protein sequence ID" value="EMY81475.1"/>
    <property type="molecule type" value="Genomic_DNA"/>
</dbReference>
<protein>
    <submittedName>
        <fullName evidence="3">Multifunctional acyl-CoA thioesterase I/lysophospholipase, putative</fullName>
    </submittedName>
</protein>
<dbReference type="PATRIC" id="fig|1189619.4.peg.1342"/>
<dbReference type="PANTHER" id="PTHR30383">
    <property type="entry name" value="THIOESTERASE 1/PROTEASE 1/LYSOPHOSPHOLIPASE L1"/>
    <property type="match status" value="1"/>
</dbReference>
<evidence type="ECO:0000256" key="1">
    <source>
        <dbReference type="SAM" id="MobiDB-lite"/>
    </source>
</evidence>
<dbReference type="PANTHER" id="PTHR30383:SF24">
    <property type="entry name" value="THIOESTERASE 1_PROTEASE 1_LYSOPHOSPHOLIPASE L1"/>
    <property type="match status" value="1"/>
</dbReference>
<feature type="domain" description="SGNH hydrolase-type esterase" evidence="2">
    <location>
        <begin position="72"/>
        <end position="236"/>
    </location>
</feature>
<organism evidence="3 4">
    <name type="scientific">Psychroflexus gondwanensis ACAM 44</name>
    <dbReference type="NCBI Taxonomy" id="1189619"/>
    <lineage>
        <taxon>Bacteria</taxon>
        <taxon>Pseudomonadati</taxon>
        <taxon>Bacteroidota</taxon>
        <taxon>Flavobacteriia</taxon>
        <taxon>Flavobacteriales</taxon>
        <taxon>Flavobacteriaceae</taxon>
        <taxon>Psychroflexus</taxon>
    </lineage>
</organism>
<reference evidence="3 4" key="1">
    <citation type="journal article" date="2014" name="Genome Biol. Evol.">
        <title>Extensive gene acquisition in the extremely psychrophilic bacterial species Psychroflexus torquis and the link to sea-ice ecosystem specialism.</title>
        <authorList>
            <person name="Feng S."/>
            <person name="Powell S.M."/>
            <person name="Wilson R."/>
            <person name="Bowman J.P."/>
        </authorList>
    </citation>
    <scope>NUCLEOTIDE SEQUENCE [LARGE SCALE GENOMIC DNA]</scope>
    <source>
        <strain evidence="3 4">ACAM 44</strain>
    </source>
</reference>
<comment type="caution">
    <text evidence="3">The sequence shown here is derived from an EMBL/GenBank/DDBJ whole genome shotgun (WGS) entry which is preliminary data.</text>
</comment>
<dbReference type="CDD" id="cd01822">
    <property type="entry name" value="Lysophospholipase_L1_like"/>
    <property type="match status" value="1"/>
</dbReference>
<dbReference type="Proteomes" id="UP000012317">
    <property type="component" value="Unassembled WGS sequence"/>
</dbReference>
<dbReference type="GO" id="GO:0004622">
    <property type="term" value="F:phosphatidylcholine lysophospholipase activity"/>
    <property type="evidence" value="ECO:0007669"/>
    <property type="project" value="TreeGrafter"/>
</dbReference>
<feature type="region of interest" description="Disordered" evidence="1">
    <location>
        <begin position="41"/>
        <end position="66"/>
    </location>
</feature>
<accession>N1WR90</accession>
<name>N1WR90_9FLAO</name>
<dbReference type="InterPro" id="IPR013830">
    <property type="entry name" value="SGNH_hydro"/>
</dbReference>
<dbReference type="Gene3D" id="3.40.50.1110">
    <property type="entry name" value="SGNH hydrolase"/>
    <property type="match status" value="1"/>
</dbReference>
<dbReference type="InterPro" id="IPR051532">
    <property type="entry name" value="Ester_Hydrolysis_Enzymes"/>
</dbReference>
<dbReference type="Pfam" id="PF13472">
    <property type="entry name" value="Lipase_GDSL_2"/>
    <property type="match status" value="1"/>
</dbReference>